<dbReference type="Proteomes" id="UP000315724">
    <property type="component" value="Chromosome"/>
</dbReference>
<dbReference type="InterPro" id="IPR054350">
    <property type="entry name" value="PurT/PurK_preATP-grasp"/>
</dbReference>
<gene>
    <name evidence="4 5 7" type="primary">purK</name>
    <name evidence="7" type="ORF">Mal48_41780</name>
</gene>
<dbReference type="InterPro" id="IPR003135">
    <property type="entry name" value="ATP-grasp_carboxylate-amine"/>
</dbReference>
<reference evidence="7 8" key="1">
    <citation type="submission" date="2019-02" db="EMBL/GenBank/DDBJ databases">
        <title>Deep-cultivation of Planctomycetes and their phenomic and genomic characterization uncovers novel biology.</title>
        <authorList>
            <person name="Wiegand S."/>
            <person name="Jogler M."/>
            <person name="Boedeker C."/>
            <person name="Pinto D."/>
            <person name="Vollmers J."/>
            <person name="Rivas-Marin E."/>
            <person name="Kohn T."/>
            <person name="Peeters S.H."/>
            <person name="Heuer A."/>
            <person name="Rast P."/>
            <person name="Oberbeckmann S."/>
            <person name="Bunk B."/>
            <person name="Jeske O."/>
            <person name="Meyerdierks A."/>
            <person name="Storesund J.E."/>
            <person name="Kallscheuer N."/>
            <person name="Luecker S."/>
            <person name="Lage O.M."/>
            <person name="Pohl T."/>
            <person name="Merkel B.J."/>
            <person name="Hornburger P."/>
            <person name="Mueller R.-W."/>
            <person name="Bruemmer F."/>
            <person name="Labrenz M."/>
            <person name="Spormann A.M."/>
            <person name="Op den Camp H."/>
            <person name="Overmann J."/>
            <person name="Amann R."/>
            <person name="Jetten M.S.M."/>
            <person name="Mascher T."/>
            <person name="Medema M.H."/>
            <person name="Devos D.P."/>
            <person name="Kaster A.-K."/>
            <person name="Ovreas L."/>
            <person name="Rohde M."/>
            <person name="Galperin M.Y."/>
            <person name="Jogler C."/>
        </authorList>
    </citation>
    <scope>NUCLEOTIDE SEQUENCE [LARGE SCALE GENOMIC DNA]</scope>
    <source>
        <strain evidence="7 8">Mal48</strain>
    </source>
</reference>
<comment type="similarity">
    <text evidence="4 5">Belongs to the PurK/PurT family.</text>
</comment>
<feature type="binding site" evidence="4">
    <location>
        <begin position="268"/>
        <end position="269"/>
    </location>
    <ligand>
        <name>ATP</name>
        <dbReference type="ChEBI" id="CHEBI:30616"/>
    </ligand>
</feature>
<dbReference type="GO" id="GO:0046872">
    <property type="term" value="F:metal ion binding"/>
    <property type="evidence" value="ECO:0007669"/>
    <property type="project" value="InterPro"/>
</dbReference>
<dbReference type="RefSeq" id="WP_145203596.1">
    <property type="nucleotide sequence ID" value="NZ_CP036267.1"/>
</dbReference>
<dbReference type="UniPathway" id="UPA00074">
    <property type="reaction ID" value="UER00942"/>
</dbReference>
<feature type="binding site" evidence="4">
    <location>
        <position position="190"/>
    </location>
    <ligand>
        <name>ATP</name>
        <dbReference type="ChEBI" id="CHEBI:30616"/>
    </ligand>
</feature>
<dbReference type="NCBIfam" id="NF004679">
    <property type="entry name" value="PRK06019.1-5"/>
    <property type="match status" value="1"/>
</dbReference>
<dbReference type="Pfam" id="PF17769">
    <property type="entry name" value="PurK_C"/>
    <property type="match status" value="1"/>
</dbReference>
<dbReference type="PANTHER" id="PTHR11609">
    <property type="entry name" value="PURINE BIOSYNTHESIS PROTEIN 6/7, PUR6/7"/>
    <property type="match status" value="1"/>
</dbReference>
<dbReference type="PROSITE" id="PS00065">
    <property type="entry name" value="D_2_HYDROXYACID_DH_1"/>
    <property type="match status" value="1"/>
</dbReference>
<comment type="pathway">
    <text evidence="4 5">Purine metabolism; IMP biosynthesis via de novo pathway; 5-amino-1-(5-phospho-D-ribosyl)imidazole-4-carboxylate from 5-amino-1-(5-phospho-D-ribosyl)imidazole (N5-CAIR route): step 1/2.</text>
</comment>
<dbReference type="Gene3D" id="3.30.1490.20">
    <property type="entry name" value="ATP-grasp fold, A domain"/>
    <property type="match status" value="1"/>
</dbReference>
<evidence type="ECO:0000313" key="8">
    <source>
        <dbReference type="Proteomes" id="UP000315724"/>
    </source>
</evidence>
<dbReference type="SUPFAM" id="SSF52440">
    <property type="entry name" value="PreATP-grasp domain"/>
    <property type="match status" value="1"/>
</dbReference>
<evidence type="ECO:0000313" key="7">
    <source>
        <dbReference type="EMBL" id="QDT34905.1"/>
    </source>
</evidence>
<keyword evidence="8" id="KW-1185">Reference proteome</keyword>
<protein>
    <recommendedName>
        <fullName evidence="4 5">N5-carboxyaminoimidazole ribonucleotide synthase</fullName>
        <shortName evidence="4 5">N5-CAIR synthase</shortName>
        <ecNumber evidence="4 5">6.3.4.18</ecNumber>
    </recommendedName>
    <alternativeName>
        <fullName evidence="4 5">5-(carboxyamino)imidazole ribonucleotide synthetase</fullName>
    </alternativeName>
</protein>
<proteinExistence type="inferred from homology"/>
<dbReference type="GO" id="GO:0006189">
    <property type="term" value="P:'de novo' IMP biosynthetic process"/>
    <property type="evidence" value="ECO:0007669"/>
    <property type="project" value="UniProtKB-UniRule"/>
</dbReference>
<dbReference type="GO" id="GO:0034028">
    <property type="term" value="F:5-(carboxyamino)imidazole ribonucleotide synthase activity"/>
    <property type="evidence" value="ECO:0007669"/>
    <property type="project" value="UniProtKB-UniRule"/>
</dbReference>
<dbReference type="Gene3D" id="3.40.50.20">
    <property type="match status" value="1"/>
</dbReference>
<keyword evidence="3 4" id="KW-0067">ATP-binding</keyword>
<comment type="function">
    <text evidence="5">Catalyzes the ATP-dependent conversion of 5-aminoimidazole ribonucleotide (AIR) and HCO(3)- to N5-carboxyaminoimidazole ribonucleotide (N5-CAIR).</text>
</comment>
<evidence type="ECO:0000256" key="4">
    <source>
        <dbReference type="HAMAP-Rule" id="MF_01928"/>
    </source>
</evidence>
<dbReference type="GO" id="GO:0005524">
    <property type="term" value="F:ATP binding"/>
    <property type="evidence" value="ECO:0007669"/>
    <property type="project" value="UniProtKB-UniRule"/>
</dbReference>
<feature type="binding site" evidence="4">
    <location>
        <begin position="182"/>
        <end position="185"/>
    </location>
    <ligand>
        <name>ATP</name>
        <dbReference type="ChEBI" id="CHEBI:30616"/>
    </ligand>
</feature>
<dbReference type="PROSITE" id="PS50975">
    <property type="entry name" value="ATP_GRASP"/>
    <property type="match status" value="1"/>
</dbReference>
<keyword evidence="1 4" id="KW-0547">Nucleotide-binding</keyword>
<evidence type="ECO:0000256" key="3">
    <source>
        <dbReference type="ARBA" id="ARBA00022840"/>
    </source>
</evidence>
<comment type="function">
    <text evidence="4">Catalyzes the ATP-dependent conversion of 5-aminoimidazole ribonucleotide (AIR) and HCO(3)(-) to N5-carboxyaminoimidazole ribonucleotide (N5-CAIR).</text>
</comment>
<dbReference type="KEGG" id="tpol:Mal48_41780"/>
<feature type="binding site" evidence="4">
    <location>
        <begin position="152"/>
        <end position="158"/>
    </location>
    <ligand>
        <name>ATP</name>
        <dbReference type="ChEBI" id="CHEBI:30616"/>
    </ligand>
</feature>
<dbReference type="AlphaFoldDB" id="A0A517QTD4"/>
<dbReference type="InterPro" id="IPR016185">
    <property type="entry name" value="PreATP-grasp_dom_sf"/>
</dbReference>
<organism evidence="7 8">
    <name type="scientific">Thalassoglobus polymorphus</name>
    <dbReference type="NCBI Taxonomy" id="2527994"/>
    <lineage>
        <taxon>Bacteria</taxon>
        <taxon>Pseudomonadati</taxon>
        <taxon>Planctomycetota</taxon>
        <taxon>Planctomycetia</taxon>
        <taxon>Planctomycetales</taxon>
        <taxon>Planctomycetaceae</taxon>
        <taxon>Thalassoglobus</taxon>
    </lineage>
</organism>
<feature type="domain" description="ATP-grasp" evidence="6">
    <location>
        <begin position="111"/>
        <end position="299"/>
    </location>
</feature>
<comment type="catalytic activity">
    <reaction evidence="4 5">
        <text>5-amino-1-(5-phospho-beta-D-ribosyl)imidazole + hydrogencarbonate + ATP = 5-carboxyamino-1-(5-phospho-D-ribosyl)imidazole + ADP + phosphate + 2 H(+)</text>
        <dbReference type="Rhea" id="RHEA:19317"/>
        <dbReference type="ChEBI" id="CHEBI:15378"/>
        <dbReference type="ChEBI" id="CHEBI:17544"/>
        <dbReference type="ChEBI" id="CHEBI:30616"/>
        <dbReference type="ChEBI" id="CHEBI:43474"/>
        <dbReference type="ChEBI" id="CHEBI:58730"/>
        <dbReference type="ChEBI" id="CHEBI:137981"/>
        <dbReference type="ChEBI" id="CHEBI:456216"/>
        <dbReference type="EC" id="6.3.4.18"/>
    </reaction>
</comment>
<dbReference type="InterPro" id="IPR011761">
    <property type="entry name" value="ATP-grasp"/>
</dbReference>
<keyword evidence="4 5" id="KW-0436">Ligase</keyword>
<dbReference type="EMBL" id="CP036267">
    <property type="protein sequence ID" value="QDT34905.1"/>
    <property type="molecule type" value="Genomic_DNA"/>
</dbReference>
<dbReference type="InterPro" id="IPR005875">
    <property type="entry name" value="PurK"/>
</dbReference>
<evidence type="ECO:0000256" key="1">
    <source>
        <dbReference type="ARBA" id="ARBA00022741"/>
    </source>
</evidence>
<name>A0A517QTD4_9PLAN</name>
<dbReference type="PANTHER" id="PTHR11609:SF5">
    <property type="entry name" value="PHOSPHORIBOSYLAMINOIMIDAZOLE CARBOXYLASE"/>
    <property type="match status" value="1"/>
</dbReference>
<keyword evidence="2 4" id="KW-0658">Purine biosynthesis</keyword>
<feature type="binding site" evidence="4">
    <location>
        <position position="147"/>
    </location>
    <ligand>
        <name>ATP</name>
        <dbReference type="ChEBI" id="CHEBI:30616"/>
    </ligand>
</feature>
<dbReference type="InterPro" id="IPR011054">
    <property type="entry name" value="Rudment_hybrid_motif"/>
</dbReference>
<dbReference type="InterPro" id="IPR013815">
    <property type="entry name" value="ATP_grasp_subdomain_1"/>
</dbReference>
<dbReference type="OrthoDB" id="9804625at2"/>
<feature type="binding site" evidence="4">
    <location>
        <position position="213"/>
    </location>
    <ligand>
        <name>ATP</name>
        <dbReference type="ChEBI" id="CHEBI:30616"/>
    </ligand>
</feature>
<dbReference type="EC" id="6.3.4.18" evidence="4 5"/>
<dbReference type="NCBIfam" id="NF004676">
    <property type="entry name" value="PRK06019.1-2"/>
    <property type="match status" value="1"/>
</dbReference>
<dbReference type="GO" id="GO:0005829">
    <property type="term" value="C:cytosol"/>
    <property type="evidence" value="ECO:0007669"/>
    <property type="project" value="TreeGrafter"/>
</dbReference>
<feature type="binding site" evidence="4">
    <location>
        <position position="107"/>
    </location>
    <ligand>
        <name>ATP</name>
        <dbReference type="ChEBI" id="CHEBI:30616"/>
    </ligand>
</feature>
<accession>A0A517QTD4</accession>
<dbReference type="HAMAP" id="MF_01928">
    <property type="entry name" value="PurK"/>
    <property type="match status" value="1"/>
</dbReference>
<dbReference type="GO" id="GO:0004638">
    <property type="term" value="F:phosphoribosylaminoimidazole carboxylase activity"/>
    <property type="evidence" value="ECO:0007669"/>
    <property type="project" value="InterPro"/>
</dbReference>
<dbReference type="Gene3D" id="3.30.470.20">
    <property type="entry name" value="ATP-grasp fold, B domain"/>
    <property type="match status" value="1"/>
</dbReference>
<dbReference type="Pfam" id="PF22660">
    <property type="entry name" value="RS_preATP-grasp-like"/>
    <property type="match status" value="1"/>
</dbReference>
<dbReference type="SUPFAM" id="SSF56059">
    <property type="entry name" value="Glutathione synthetase ATP-binding domain-like"/>
    <property type="match status" value="1"/>
</dbReference>
<comment type="subunit">
    <text evidence="4 5">Homodimer.</text>
</comment>
<evidence type="ECO:0000256" key="2">
    <source>
        <dbReference type="ARBA" id="ARBA00022755"/>
    </source>
</evidence>
<sequence>MLKQISPGAKLGVLGSGQLGRMFAIEARRLGYGVHVFSPDEKTPTGAVADREWTTNYDNFDAIDEFARSVDVVTLEFENVPTAALNQIEKFVPVRPGPQVLEAAQNRLKEKSLMRSFGLPTAPFAAIDSLETLTSKLAEFGGQGILKTASWGYDGKGQQMVTSDADLATIWGQYAGNETILEGFIDFTRELSIIGIRDANGNFDCFDPILNHHANHILDVSLAGPGLFRPKVIERAKEIVRTVMDSLDVVGVLCVELFETSGDDLLVNEIAPRPHNSGHLTVDASYCCQFAQQVRSICNLPLGSTELRQPAAMANLLGDLWPKASQPDWAAVLSCPEVHLHLYGKSEAKPGRKMGHLTALSNDVSSAEEIARRVRSLL</sequence>
<dbReference type="Pfam" id="PF02222">
    <property type="entry name" value="ATP-grasp"/>
    <property type="match status" value="1"/>
</dbReference>
<dbReference type="InterPro" id="IPR040686">
    <property type="entry name" value="PurK_C"/>
</dbReference>
<evidence type="ECO:0000256" key="5">
    <source>
        <dbReference type="RuleBase" id="RU361200"/>
    </source>
</evidence>
<dbReference type="InterPro" id="IPR029752">
    <property type="entry name" value="D-isomer_DH_CS1"/>
</dbReference>
<evidence type="ECO:0000259" key="6">
    <source>
        <dbReference type="PROSITE" id="PS50975"/>
    </source>
</evidence>
<dbReference type="SUPFAM" id="SSF51246">
    <property type="entry name" value="Rudiment single hybrid motif"/>
    <property type="match status" value="1"/>
</dbReference>
<dbReference type="NCBIfam" id="TIGR01161">
    <property type="entry name" value="purK"/>
    <property type="match status" value="1"/>
</dbReference>